<feature type="domain" description="Homeobox" evidence="8">
    <location>
        <begin position="1"/>
        <end position="56"/>
    </location>
</feature>
<dbReference type="InterPro" id="IPR017970">
    <property type="entry name" value="Homeobox_CS"/>
</dbReference>
<keyword evidence="10" id="KW-1185">Reference proteome</keyword>
<dbReference type="PANTHER" id="PTHR45793:SF18">
    <property type="entry name" value="PAIRED-LIKE HOMEODOMAIN TRANSCRIPTION FACTOR LEUTX"/>
    <property type="match status" value="1"/>
</dbReference>
<accession>A0A6G1AZI1</accession>
<dbReference type="Proteomes" id="UP000475037">
    <property type="component" value="Unassembled WGS sequence"/>
</dbReference>
<gene>
    <name evidence="9" type="primary">Argfx</name>
    <name evidence="9" type="ORF">FOF47_R00566</name>
</gene>
<feature type="compositionally biased region" description="Basic residues" evidence="7">
    <location>
        <begin position="73"/>
        <end position="84"/>
    </location>
</feature>
<name>A0A6G1AZI1_CROCR</name>
<evidence type="ECO:0000259" key="8">
    <source>
        <dbReference type="PROSITE" id="PS50071"/>
    </source>
</evidence>
<proteinExistence type="predicted"/>
<dbReference type="CDD" id="cd00086">
    <property type="entry name" value="homeodomain"/>
    <property type="match status" value="1"/>
</dbReference>
<protein>
    <submittedName>
        <fullName evidence="9">ARGFX protein</fullName>
    </submittedName>
</protein>
<dbReference type="PANTHER" id="PTHR45793">
    <property type="entry name" value="HOMEOBOX PROTEIN"/>
    <property type="match status" value="1"/>
</dbReference>
<dbReference type="AlphaFoldDB" id="A0A6G1AZI1"/>
<reference evidence="9 10" key="1">
    <citation type="submission" date="2019-11" db="EMBL/GenBank/DDBJ databases">
        <authorList>
            <person name="Yang C."/>
            <person name="Li F."/>
        </authorList>
    </citation>
    <scope>NUCLEOTIDE SEQUENCE [LARGE SCALE GENOMIC DNA]</scope>
    <source>
        <strain evidence="9">KB4526</strain>
        <tissue evidence="9">Muscle</tissue>
    </source>
</reference>
<sequence length="165" mass="18159">ERTSFTSNQKAEWEALFSLTHFPDYVTQELVASKIHLQYPVVQVWFKNRRVKWRKSIQKEQEAGLPGPAPAAKRNRARVPRHTSNRASVVSIGPHGSEPGAGGPDPASPRGDPELDGLVATVPALSSTPYDIRQVMEAYGCLEGEGSPKSFSCLYQYLPLAEQQG</sequence>
<dbReference type="EMBL" id="VOAJ01003033">
    <property type="protein sequence ID" value="KAF0880917.1"/>
    <property type="molecule type" value="Genomic_DNA"/>
</dbReference>
<keyword evidence="2 5" id="KW-0238">DNA-binding</keyword>
<dbReference type="GO" id="GO:0005634">
    <property type="term" value="C:nucleus"/>
    <property type="evidence" value="ECO:0007669"/>
    <property type="project" value="UniProtKB-SubCell"/>
</dbReference>
<evidence type="ECO:0000313" key="9">
    <source>
        <dbReference type="EMBL" id="KAF0880917.1"/>
    </source>
</evidence>
<feature type="non-terminal residue" evidence="9">
    <location>
        <position position="1"/>
    </location>
</feature>
<dbReference type="PROSITE" id="PS50071">
    <property type="entry name" value="HOMEOBOX_2"/>
    <property type="match status" value="1"/>
</dbReference>
<evidence type="ECO:0000256" key="5">
    <source>
        <dbReference type="PROSITE-ProRule" id="PRU00108"/>
    </source>
</evidence>
<evidence type="ECO:0000256" key="7">
    <source>
        <dbReference type="SAM" id="MobiDB-lite"/>
    </source>
</evidence>
<dbReference type="InterPro" id="IPR009057">
    <property type="entry name" value="Homeodomain-like_sf"/>
</dbReference>
<organism evidence="9 10">
    <name type="scientific">Crocuta crocuta</name>
    <name type="common">Spotted hyena</name>
    <dbReference type="NCBI Taxonomy" id="9678"/>
    <lineage>
        <taxon>Eukaryota</taxon>
        <taxon>Metazoa</taxon>
        <taxon>Chordata</taxon>
        <taxon>Craniata</taxon>
        <taxon>Vertebrata</taxon>
        <taxon>Euteleostomi</taxon>
        <taxon>Mammalia</taxon>
        <taxon>Eutheria</taxon>
        <taxon>Laurasiatheria</taxon>
        <taxon>Carnivora</taxon>
        <taxon>Feliformia</taxon>
        <taxon>Hyaenidae</taxon>
        <taxon>Crocuta</taxon>
    </lineage>
</organism>
<comment type="caution">
    <text evidence="9">The sequence shown here is derived from an EMBL/GenBank/DDBJ whole genome shotgun (WGS) entry which is preliminary data.</text>
</comment>
<feature type="DNA-binding region" description="Homeobox" evidence="5">
    <location>
        <begin position="3"/>
        <end position="57"/>
    </location>
</feature>
<dbReference type="Gene3D" id="1.10.10.60">
    <property type="entry name" value="Homeodomain-like"/>
    <property type="match status" value="1"/>
</dbReference>
<evidence type="ECO:0000256" key="6">
    <source>
        <dbReference type="RuleBase" id="RU000682"/>
    </source>
</evidence>
<feature type="non-terminal residue" evidence="9">
    <location>
        <position position="165"/>
    </location>
</feature>
<evidence type="ECO:0000313" key="10">
    <source>
        <dbReference type="Proteomes" id="UP000475037"/>
    </source>
</evidence>
<feature type="region of interest" description="Disordered" evidence="7">
    <location>
        <begin position="57"/>
        <end position="115"/>
    </location>
</feature>
<evidence type="ECO:0000256" key="1">
    <source>
        <dbReference type="ARBA" id="ARBA00004123"/>
    </source>
</evidence>
<evidence type="ECO:0000256" key="3">
    <source>
        <dbReference type="ARBA" id="ARBA00023155"/>
    </source>
</evidence>
<comment type="subcellular location">
    <subcellularLocation>
        <location evidence="1 5 6">Nucleus</location>
    </subcellularLocation>
</comment>
<dbReference type="InterPro" id="IPR001356">
    <property type="entry name" value="HD"/>
</dbReference>
<dbReference type="PROSITE" id="PS00027">
    <property type="entry name" value="HOMEOBOX_1"/>
    <property type="match status" value="1"/>
</dbReference>
<dbReference type="SMART" id="SM00389">
    <property type="entry name" value="HOX"/>
    <property type="match status" value="1"/>
</dbReference>
<dbReference type="GO" id="GO:0000978">
    <property type="term" value="F:RNA polymerase II cis-regulatory region sequence-specific DNA binding"/>
    <property type="evidence" value="ECO:0007669"/>
    <property type="project" value="TreeGrafter"/>
</dbReference>
<dbReference type="Pfam" id="PF00046">
    <property type="entry name" value="Homeodomain"/>
    <property type="match status" value="1"/>
</dbReference>
<keyword evidence="4 5" id="KW-0539">Nucleus</keyword>
<dbReference type="GO" id="GO:0000981">
    <property type="term" value="F:DNA-binding transcription factor activity, RNA polymerase II-specific"/>
    <property type="evidence" value="ECO:0007669"/>
    <property type="project" value="InterPro"/>
</dbReference>
<evidence type="ECO:0000256" key="4">
    <source>
        <dbReference type="ARBA" id="ARBA00023242"/>
    </source>
</evidence>
<evidence type="ECO:0000256" key="2">
    <source>
        <dbReference type="ARBA" id="ARBA00023125"/>
    </source>
</evidence>
<dbReference type="SUPFAM" id="SSF46689">
    <property type="entry name" value="Homeodomain-like"/>
    <property type="match status" value="1"/>
</dbReference>
<keyword evidence="3 5" id="KW-0371">Homeobox</keyword>